<keyword evidence="2" id="KW-1185">Reference proteome</keyword>
<dbReference type="Proteomes" id="UP000638648">
    <property type="component" value="Unassembled WGS sequence"/>
</dbReference>
<dbReference type="Pfam" id="PF04655">
    <property type="entry name" value="APH_6_hur"/>
    <property type="match status" value="1"/>
</dbReference>
<dbReference type="EC" id="2.7.1.72" evidence="1"/>
<dbReference type="GO" id="GO:0050300">
    <property type="term" value="F:aminoglycoside 6-kinase activity"/>
    <property type="evidence" value="ECO:0007669"/>
    <property type="project" value="UniProtKB-EC"/>
</dbReference>
<dbReference type="AlphaFoldDB" id="A0A927MZ35"/>
<name>A0A927MZ35_9ACTN</name>
<dbReference type="InterPro" id="IPR011009">
    <property type="entry name" value="Kinase-like_dom_sf"/>
</dbReference>
<comment type="caution">
    <text evidence="1">The sequence shown here is derived from an EMBL/GenBank/DDBJ whole genome shotgun (WGS) entry which is preliminary data.</text>
</comment>
<dbReference type="InterPro" id="IPR006748">
    <property type="entry name" value="NH2Glyco/OHUrea_AB-resist_kin"/>
</dbReference>
<protein>
    <submittedName>
        <fullName evidence="1">Streptomycin 6-kinase</fullName>
        <ecNumber evidence="1">2.7.1.72</ecNumber>
    </submittedName>
</protein>
<dbReference type="Gene3D" id="1.10.510.10">
    <property type="entry name" value="Transferase(Phosphotransferase) domain 1"/>
    <property type="match status" value="1"/>
</dbReference>
<sequence length="298" mass="32369">MEIDIPDTFVEERTRIAGTQGHQWIAGIPALVERLCERWDLRLDSESPRHGANSLVLSARRRVDGAPCVLKVCQPPETTVTEAIGLRAWAGRGVVRLLDAWTDDGALLLERLDAGRSLADVELLPAAELAGALLRRLTMPAPPGIPRLADIGTEIAETVWPRQRALGGPLPGPWVDLAARTARDLAADAGESLVHADLHYGNVLAGTREPWLAIDPRPVAGDPEYSVPELMWTRIDEAAEPADVRDLLTALADAGGLDRDRARAWTVVRAVDYWLWGLGIGLTEDPVRCRRLVGTLAG</sequence>
<proteinExistence type="predicted"/>
<evidence type="ECO:0000313" key="2">
    <source>
        <dbReference type="Proteomes" id="UP000638648"/>
    </source>
</evidence>
<gene>
    <name evidence="1" type="ORF">HEB94_006468</name>
</gene>
<accession>A0A927MZ35</accession>
<dbReference type="EMBL" id="JADBEM010000001">
    <property type="protein sequence ID" value="MBE1609620.1"/>
    <property type="molecule type" value="Genomic_DNA"/>
</dbReference>
<organism evidence="1 2">
    <name type="scientific">Actinopolymorpha pittospori</name>
    <dbReference type="NCBI Taxonomy" id="648752"/>
    <lineage>
        <taxon>Bacteria</taxon>
        <taxon>Bacillati</taxon>
        <taxon>Actinomycetota</taxon>
        <taxon>Actinomycetes</taxon>
        <taxon>Propionibacteriales</taxon>
        <taxon>Actinopolymorphaceae</taxon>
        <taxon>Actinopolymorpha</taxon>
    </lineage>
</organism>
<keyword evidence="1" id="KW-0808">Transferase</keyword>
<evidence type="ECO:0000313" key="1">
    <source>
        <dbReference type="EMBL" id="MBE1609620.1"/>
    </source>
</evidence>
<dbReference type="SUPFAM" id="SSF56112">
    <property type="entry name" value="Protein kinase-like (PK-like)"/>
    <property type="match status" value="1"/>
</dbReference>
<dbReference type="GO" id="GO:0019748">
    <property type="term" value="P:secondary metabolic process"/>
    <property type="evidence" value="ECO:0007669"/>
    <property type="project" value="InterPro"/>
</dbReference>
<dbReference type="RefSeq" id="WP_192753168.1">
    <property type="nucleotide sequence ID" value="NZ_BAABJL010000062.1"/>
</dbReference>
<reference evidence="1" key="1">
    <citation type="submission" date="2020-10" db="EMBL/GenBank/DDBJ databases">
        <title>Sequencing the genomes of 1000 actinobacteria strains.</title>
        <authorList>
            <person name="Klenk H.-P."/>
        </authorList>
    </citation>
    <scope>NUCLEOTIDE SEQUENCE</scope>
    <source>
        <strain evidence="1">DSM 45354</strain>
    </source>
</reference>